<sequence>MRRLSHISGSSAVVRLLGIADASTQDFEQTHRPKCIGTIWKEEMSNSNPTQCVPRGHRPRNTVGASVSDTLEQP</sequence>
<organism evidence="2 3">
    <name type="scientific">Polyporus arcularius HHB13444</name>
    <dbReference type="NCBI Taxonomy" id="1314778"/>
    <lineage>
        <taxon>Eukaryota</taxon>
        <taxon>Fungi</taxon>
        <taxon>Dikarya</taxon>
        <taxon>Basidiomycota</taxon>
        <taxon>Agaricomycotina</taxon>
        <taxon>Agaricomycetes</taxon>
        <taxon>Polyporales</taxon>
        <taxon>Polyporaceae</taxon>
        <taxon>Polyporus</taxon>
    </lineage>
</organism>
<dbReference type="EMBL" id="ML211549">
    <property type="protein sequence ID" value="TFK81870.1"/>
    <property type="molecule type" value="Genomic_DNA"/>
</dbReference>
<accession>A0A5C3P0P6</accession>
<proteinExistence type="predicted"/>
<gene>
    <name evidence="2" type="ORF">K466DRAFT_604147</name>
</gene>
<evidence type="ECO:0000313" key="2">
    <source>
        <dbReference type="EMBL" id="TFK81870.1"/>
    </source>
</evidence>
<feature type="compositionally biased region" description="Polar residues" evidence="1">
    <location>
        <begin position="63"/>
        <end position="74"/>
    </location>
</feature>
<keyword evidence="3" id="KW-1185">Reference proteome</keyword>
<feature type="region of interest" description="Disordered" evidence="1">
    <location>
        <begin position="45"/>
        <end position="74"/>
    </location>
</feature>
<dbReference type="AlphaFoldDB" id="A0A5C3P0P6"/>
<reference evidence="2 3" key="1">
    <citation type="journal article" date="2019" name="Nat. Ecol. Evol.">
        <title>Megaphylogeny resolves global patterns of mushroom evolution.</title>
        <authorList>
            <person name="Varga T."/>
            <person name="Krizsan K."/>
            <person name="Foldi C."/>
            <person name="Dima B."/>
            <person name="Sanchez-Garcia M."/>
            <person name="Sanchez-Ramirez S."/>
            <person name="Szollosi G.J."/>
            <person name="Szarkandi J.G."/>
            <person name="Papp V."/>
            <person name="Albert L."/>
            <person name="Andreopoulos W."/>
            <person name="Angelini C."/>
            <person name="Antonin V."/>
            <person name="Barry K.W."/>
            <person name="Bougher N.L."/>
            <person name="Buchanan P."/>
            <person name="Buyck B."/>
            <person name="Bense V."/>
            <person name="Catcheside P."/>
            <person name="Chovatia M."/>
            <person name="Cooper J."/>
            <person name="Damon W."/>
            <person name="Desjardin D."/>
            <person name="Finy P."/>
            <person name="Geml J."/>
            <person name="Haridas S."/>
            <person name="Hughes K."/>
            <person name="Justo A."/>
            <person name="Karasinski D."/>
            <person name="Kautmanova I."/>
            <person name="Kiss B."/>
            <person name="Kocsube S."/>
            <person name="Kotiranta H."/>
            <person name="LaButti K.M."/>
            <person name="Lechner B.E."/>
            <person name="Liimatainen K."/>
            <person name="Lipzen A."/>
            <person name="Lukacs Z."/>
            <person name="Mihaltcheva S."/>
            <person name="Morgado L.N."/>
            <person name="Niskanen T."/>
            <person name="Noordeloos M.E."/>
            <person name="Ohm R.A."/>
            <person name="Ortiz-Santana B."/>
            <person name="Ovrebo C."/>
            <person name="Racz N."/>
            <person name="Riley R."/>
            <person name="Savchenko A."/>
            <person name="Shiryaev A."/>
            <person name="Soop K."/>
            <person name="Spirin V."/>
            <person name="Szebenyi C."/>
            <person name="Tomsovsky M."/>
            <person name="Tulloss R.E."/>
            <person name="Uehling J."/>
            <person name="Grigoriev I.V."/>
            <person name="Vagvolgyi C."/>
            <person name="Papp T."/>
            <person name="Martin F.M."/>
            <person name="Miettinen O."/>
            <person name="Hibbett D.S."/>
            <person name="Nagy L.G."/>
        </authorList>
    </citation>
    <scope>NUCLEOTIDE SEQUENCE [LARGE SCALE GENOMIC DNA]</scope>
    <source>
        <strain evidence="2 3">HHB13444</strain>
    </source>
</reference>
<protein>
    <submittedName>
        <fullName evidence="2">Uncharacterized protein</fullName>
    </submittedName>
</protein>
<dbReference type="InParanoid" id="A0A5C3P0P6"/>
<dbReference type="Proteomes" id="UP000308197">
    <property type="component" value="Unassembled WGS sequence"/>
</dbReference>
<evidence type="ECO:0000313" key="3">
    <source>
        <dbReference type="Proteomes" id="UP000308197"/>
    </source>
</evidence>
<evidence type="ECO:0000256" key="1">
    <source>
        <dbReference type="SAM" id="MobiDB-lite"/>
    </source>
</evidence>
<name>A0A5C3P0P6_9APHY</name>